<evidence type="ECO:0000256" key="1">
    <source>
        <dbReference type="SAM" id="MobiDB-lite"/>
    </source>
</evidence>
<comment type="caution">
    <text evidence="3">The sequence shown here is derived from an EMBL/GenBank/DDBJ whole genome shotgun (WGS) entry which is preliminary data.</text>
</comment>
<evidence type="ECO:0000256" key="2">
    <source>
        <dbReference type="SAM" id="SignalP"/>
    </source>
</evidence>
<organism evidence="3 4">
    <name type="scientific">Ramazzottius varieornatus</name>
    <name type="common">Water bear</name>
    <name type="synonym">Tardigrade</name>
    <dbReference type="NCBI Taxonomy" id="947166"/>
    <lineage>
        <taxon>Eukaryota</taxon>
        <taxon>Metazoa</taxon>
        <taxon>Ecdysozoa</taxon>
        <taxon>Tardigrada</taxon>
        <taxon>Eutardigrada</taxon>
        <taxon>Parachela</taxon>
        <taxon>Hypsibioidea</taxon>
        <taxon>Ramazzottiidae</taxon>
        <taxon>Ramazzottius</taxon>
    </lineage>
</organism>
<gene>
    <name evidence="3" type="primary">RvY_04413-1</name>
    <name evidence="3" type="synonym">RvY_04413.1</name>
    <name evidence="3" type="ORF">RvY_04413</name>
</gene>
<name>A0A1D1UYC9_RAMVA</name>
<feature type="signal peptide" evidence="2">
    <location>
        <begin position="1"/>
        <end position="27"/>
    </location>
</feature>
<keyword evidence="2" id="KW-0732">Signal</keyword>
<dbReference type="AlphaFoldDB" id="A0A1D1UYC9"/>
<evidence type="ECO:0000313" key="4">
    <source>
        <dbReference type="Proteomes" id="UP000186922"/>
    </source>
</evidence>
<reference evidence="3 4" key="1">
    <citation type="journal article" date="2016" name="Nat. Commun.">
        <title>Extremotolerant tardigrade genome and improved radiotolerance of human cultured cells by tardigrade-unique protein.</title>
        <authorList>
            <person name="Hashimoto T."/>
            <person name="Horikawa D.D."/>
            <person name="Saito Y."/>
            <person name="Kuwahara H."/>
            <person name="Kozuka-Hata H."/>
            <person name="Shin-I T."/>
            <person name="Minakuchi Y."/>
            <person name="Ohishi K."/>
            <person name="Motoyama A."/>
            <person name="Aizu T."/>
            <person name="Enomoto A."/>
            <person name="Kondo K."/>
            <person name="Tanaka S."/>
            <person name="Hara Y."/>
            <person name="Koshikawa S."/>
            <person name="Sagara H."/>
            <person name="Miura T."/>
            <person name="Yokobori S."/>
            <person name="Miyagawa K."/>
            <person name="Suzuki Y."/>
            <person name="Kubo T."/>
            <person name="Oyama M."/>
            <person name="Kohara Y."/>
            <person name="Fujiyama A."/>
            <person name="Arakawa K."/>
            <person name="Katayama T."/>
            <person name="Toyoda A."/>
            <person name="Kunieda T."/>
        </authorList>
    </citation>
    <scope>NUCLEOTIDE SEQUENCE [LARGE SCALE GENOMIC DNA]</scope>
    <source>
        <strain evidence="3 4">YOKOZUNA-1</strain>
    </source>
</reference>
<evidence type="ECO:0000313" key="3">
    <source>
        <dbReference type="EMBL" id="GAU92317.1"/>
    </source>
</evidence>
<protein>
    <submittedName>
        <fullName evidence="3">Uncharacterized protein</fullName>
    </submittedName>
</protein>
<dbReference type="Proteomes" id="UP000186922">
    <property type="component" value="Unassembled WGS sequence"/>
</dbReference>
<sequence>MRYTKPKINSLICGALLAICRVSWVHAHQNRDVFRPVALRSVADKTMDVQPALQVRQERQGARVGPTGMKLVRRPSGRPGDMAKGNYVHMT</sequence>
<keyword evidence="4" id="KW-1185">Reference proteome</keyword>
<dbReference type="EMBL" id="BDGG01000002">
    <property type="protein sequence ID" value="GAU92317.1"/>
    <property type="molecule type" value="Genomic_DNA"/>
</dbReference>
<feature type="region of interest" description="Disordered" evidence="1">
    <location>
        <begin position="50"/>
        <end position="91"/>
    </location>
</feature>
<proteinExistence type="predicted"/>
<feature type="chain" id="PRO_5008897792" evidence="2">
    <location>
        <begin position="28"/>
        <end position="91"/>
    </location>
</feature>
<accession>A0A1D1UYC9</accession>